<dbReference type="PANTHER" id="PTHR39430:SF1">
    <property type="entry name" value="PROTEASE"/>
    <property type="match status" value="1"/>
</dbReference>
<evidence type="ECO:0000313" key="4">
    <source>
        <dbReference type="EMBL" id="MCZ3371624.1"/>
    </source>
</evidence>
<protein>
    <submittedName>
        <fullName evidence="4">Type II CAAX endopeptidase family protein</fullName>
    </submittedName>
</protein>
<feature type="transmembrane region" description="Helical" evidence="1">
    <location>
        <begin position="101"/>
        <end position="121"/>
    </location>
</feature>
<sequence length="297" mass="32753">MGKNSWWRYIVTIVATWGIQGIVGILVAVLFVVFLIMQNGISAVGLNIQSIQSNSMFLVALALVGFAASYFVFYLCTRFLHQRPFISLFTTKSQINWARMIKGAVLWFLILGMLTLIFYLINPASYEVTFNPSTFGMLLILSLITFPIQASFEEVFFRGYLMQGVGLLSKKPIVPLLATSFLFGFGHIMNGTGMTLSVFPLIETVIIGIALGIITLGEDGIETAIGIHVMNNLYAVLIVSTPDGIFGNLPSIMMTSSSPSGDILTTAAAAVIAVIIIFWNKKDKLRDIFRWEDAEHN</sequence>
<dbReference type="Proteomes" id="UP001074446">
    <property type="component" value="Unassembled WGS sequence"/>
</dbReference>
<feature type="transmembrane region" description="Helical" evidence="1">
    <location>
        <begin position="196"/>
        <end position="217"/>
    </location>
</feature>
<reference evidence="4" key="1">
    <citation type="submission" date="2022-12" db="EMBL/GenBank/DDBJ databases">
        <title>Reclassification of two methanogenic archaea species isolated from the Kolyma lowland permafrost.</title>
        <authorList>
            <person name="Trubitsyn V.E."/>
            <person name="Rivkina E.M."/>
            <person name="Shcherbakova V.A."/>
        </authorList>
    </citation>
    <scope>NUCLEOTIDE SEQUENCE</scope>
    <source>
        <strain evidence="3">M2</strain>
        <strain evidence="4">MK4</strain>
    </source>
</reference>
<feature type="transmembrane region" description="Helical" evidence="1">
    <location>
        <begin position="57"/>
        <end position="80"/>
    </location>
</feature>
<dbReference type="AlphaFoldDB" id="A0A9E5DJN3"/>
<evidence type="ECO:0000259" key="2">
    <source>
        <dbReference type="Pfam" id="PF02517"/>
    </source>
</evidence>
<feature type="domain" description="CAAX prenyl protease 2/Lysostaphin resistance protein A-like" evidence="2">
    <location>
        <begin position="138"/>
        <end position="233"/>
    </location>
</feature>
<dbReference type="RefSeq" id="WP_052375971.1">
    <property type="nucleotide sequence ID" value="NZ_JAPVER010000020.1"/>
</dbReference>
<keyword evidence="1" id="KW-1133">Transmembrane helix</keyword>
<dbReference type="InterPro" id="IPR003675">
    <property type="entry name" value="Rce1/LyrA-like_dom"/>
</dbReference>
<keyword evidence="1" id="KW-0812">Transmembrane</keyword>
<feature type="transmembrane region" description="Helical" evidence="1">
    <location>
        <begin position="9"/>
        <end position="37"/>
    </location>
</feature>
<dbReference type="EMBL" id="JAPVES010000025">
    <property type="protein sequence ID" value="MCZ3371624.1"/>
    <property type="molecule type" value="Genomic_DNA"/>
</dbReference>
<dbReference type="Pfam" id="PF02517">
    <property type="entry name" value="Rce1-like"/>
    <property type="match status" value="1"/>
</dbReference>
<proteinExistence type="predicted"/>
<name>A0A9E5DJN3_9EURY</name>
<dbReference type="GO" id="GO:0004175">
    <property type="term" value="F:endopeptidase activity"/>
    <property type="evidence" value="ECO:0007669"/>
    <property type="project" value="UniProtKB-ARBA"/>
</dbReference>
<keyword evidence="5" id="KW-1185">Reference proteome</keyword>
<dbReference type="PANTHER" id="PTHR39430">
    <property type="entry name" value="MEMBRANE-ASSOCIATED PROTEASE-RELATED"/>
    <property type="match status" value="1"/>
</dbReference>
<evidence type="ECO:0000313" key="3">
    <source>
        <dbReference type="EMBL" id="MCZ3366148.1"/>
    </source>
</evidence>
<feature type="transmembrane region" description="Helical" evidence="1">
    <location>
        <begin position="133"/>
        <end position="152"/>
    </location>
</feature>
<dbReference type="EMBL" id="JAPVER010000020">
    <property type="protein sequence ID" value="MCZ3366148.1"/>
    <property type="molecule type" value="Genomic_DNA"/>
</dbReference>
<comment type="caution">
    <text evidence="4">The sequence shown here is derived from an EMBL/GenBank/DDBJ whole genome shotgun (WGS) entry which is preliminary data.</text>
</comment>
<feature type="transmembrane region" description="Helical" evidence="1">
    <location>
        <begin position="173"/>
        <end position="190"/>
    </location>
</feature>
<feature type="transmembrane region" description="Helical" evidence="1">
    <location>
        <begin position="229"/>
        <end position="249"/>
    </location>
</feature>
<accession>A0A9E5DJN3</accession>
<evidence type="ECO:0000256" key="1">
    <source>
        <dbReference type="SAM" id="Phobius"/>
    </source>
</evidence>
<feature type="transmembrane region" description="Helical" evidence="1">
    <location>
        <begin position="261"/>
        <end position="280"/>
    </location>
</feature>
<evidence type="ECO:0000313" key="5">
    <source>
        <dbReference type="Proteomes" id="UP001068021"/>
    </source>
</evidence>
<dbReference type="Proteomes" id="UP001068021">
    <property type="component" value="Unassembled WGS sequence"/>
</dbReference>
<organism evidence="4">
    <name type="scientific">Methanobacterium veterum</name>
    <dbReference type="NCBI Taxonomy" id="408577"/>
    <lineage>
        <taxon>Archaea</taxon>
        <taxon>Methanobacteriati</taxon>
        <taxon>Methanobacteriota</taxon>
        <taxon>Methanomada group</taxon>
        <taxon>Methanobacteria</taxon>
        <taxon>Methanobacteriales</taxon>
        <taxon>Methanobacteriaceae</taxon>
        <taxon>Methanobacterium</taxon>
    </lineage>
</organism>
<gene>
    <name evidence="4" type="ORF">O3H35_03160</name>
    <name evidence="3" type="ORF">O3H54_09685</name>
</gene>
<keyword evidence="1" id="KW-0472">Membrane</keyword>
<dbReference type="GO" id="GO:0080120">
    <property type="term" value="P:CAAX-box protein maturation"/>
    <property type="evidence" value="ECO:0007669"/>
    <property type="project" value="UniProtKB-ARBA"/>
</dbReference>